<proteinExistence type="predicted"/>
<dbReference type="AlphaFoldDB" id="A0AAE1L5X8"/>
<evidence type="ECO:0000313" key="3">
    <source>
        <dbReference type="Proteomes" id="UP001286313"/>
    </source>
</evidence>
<comment type="caution">
    <text evidence="2">The sequence shown here is derived from an EMBL/GenBank/DDBJ whole genome shotgun (WGS) entry which is preliminary data.</text>
</comment>
<keyword evidence="3" id="KW-1185">Reference proteome</keyword>
<protein>
    <submittedName>
        <fullName evidence="2">Uncharacterized protein</fullName>
    </submittedName>
</protein>
<evidence type="ECO:0000256" key="1">
    <source>
        <dbReference type="SAM" id="MobiDB-lite"/>
    </source>
</evidence>
<name>A0AAE1L5X8_PETCI</name>
<feature type="region of interest" description="Disordered" evidence="1">
    <location>
        <begin position="27"/>
        <end position="48"/>
    </location>
</feature>
<accession>A0AAE1L5X8</accession>
<evidence type="ECO:0000313" key="2">
    <source>
        <dbReference type="EMBL" id="KAK3894730.1"/>
    </source>
</evidence>
<sequence length="119" mass="13174">MIGRKEGEKEEFVEVVVVVIERRSRASSQSPIPVPVTPHFTQASSQSPIPVPCSHHLTPHFVLSVTHSSHSTLHLGVQSVTHSSSSHSTLHPKQATTRTIGQGRFFEESRMATMEERIN</sequence>
<dbReference type="EMBL" id="JAWQEG010000093">
    <property type="protein sequence ID" value="KAK3894730.1"/>
    <property type="molecule type" value="Genomic_DNA"/>
</dbReference>
<organism evidence="2 3">
    <name type="scientific">Petrolisthes cinctipes</name>
    <name type="common">Flat porcelain crab</name>
    <dbReference type="NCBI Taxonomy" id="88211"/>
    <lineage>
        <taxon>Eukaryota</taxon>
        <taxon>Metazoa</taxon>
        <taxon>Ecdysozoa</taxon>
        <taxon>Arthropoda</taxon>
        <taxon>Crustacea</taxon>
        <taxon>Multicrustacea</taxon>
        <taxon>Malacostraca</taxon>
        <taxon>Eumalacostraca</taxon>
        <taxon>Eucarida</taxon>
        <taxon>Decapoda</taxon>
        <taxon>Pleocyemata</taxon>
        <taxon>Anomura</taxon>
        <taxon>Galatheoidea</taxon>
        <taxon>Porcellanidae</taxon>
        <taxon>Petrolisthes</taxon>
    </lineage>
</organism>
<dbReference type="Proteomes" id="UP001286313">
    <property type="component" value="Unassembled WGS sequence"/>
</dbReference>
<reference evidence="2" key="1">
    <citation type="submission" date="2023-10" db="EMBL/GenBank/DDBJ databases">
        <title>Genome assemblies of two species of porcelain crab, Petrolisthes cinctipes and Petrolisthes manimaculis (Anomura: Porcellanidae).</title>
        <authorList>
            <person name="Angst P."/>
        </authorList>
    </citation>
    <scope>NUCLEOTIDE SEQUENCE</scope>
    <source>
        <strain evidence="2">PB745_01</strain>
        <tissue evidence="2">Gill</tissue>
    </source>
</reference>
<feature type="compositionally biased region" description="Polar residues" evidence="1">
    <location>
        <begin position="39"/>
        <end position="48"/>
    </location>
</feature>
<gene>
    <name evidence="2" type="ORF">Pcinc_001518</name>
</gene>